<keyword evidence="2" id="KW-1185">Reference proteome</keyword>
<sequence>MEFLLEQKPFIIENYFGNGEKVDSVRVYSLDQCLQEFSEKYPDKEKRQAFPKGDCNNCEVCQKPFTKDINGKIIQSVGITLIKTAIKLFLIRDFIQALD</sequence>
<dbReference type="EMBL" id="JBDJPC010000003">
    <property type="protein sequence ID" value="KAL1509072.1"/>
    <property type="molecule type" value="Genomic_DNA"/>
</dbReference>
<name>A0ABD1F1D8_HYPHA</name>
<reference evidence="1 2" key="1">
    <citation type="submission" date="2024-05" db="EMBL/GenBank/DDBJ databases">
        <title>Genetic variation in Jamaican populations of the coffee berry borer (Hypothenemus hampei).</title>
        <authorList>
            <person name="Errbii M."/>
            <person name="Myrie A."/>
        </authorList>
    </citation>
    <scope>NUCLEOTIDE SEQUENCE [LARGE SCALE GENOMIC DNA]</scope>
    <source>
        <strain evidence="1">JA-Hopewell-2020-01-JO</strain>
        <tissue evidence="1">Whole body</tissue>
    </source>
</reference>
<gene>
    <name evidence="1" type="ORF">ABEB36_003870</name>
</gene>
<dbReference type="AlphaFoldDB" id="A0ABD1F1D8"/>
<proteinExistence type="predicted"/>
<comment type="caution">
    <text evidence="1">The sequence shown here is derived from an EMBL/GenBank/DDBJ whole genome shotgun (WGS) entry which is preliminary data.</text>
</comment>
<protein>
    <submittedName>
        <fullName evidence="1">Uncharacterized protein</fullName>
    </submittedName>
</protein>
<evidence type="ECO:0000313" key="1">
    <source>
        <dbReference type="EMBL" id="KAL1509072.1"/>
    </source>
</evidence>
<evidence type="ECO:0000313" key="2">
    <source>
        <dbReference type="Proteomes" id="UP001566132"/>
    </source>
</evidence>
<organism evidence="1 2">
    <name type="scientific">Hypothenemus hampei</name>
    <name type="common">Coffee berry borer</name>
    <dbReference type="NCBI Taxonomy" id="57062"/>
    <lineage>
        <taxon>Eukaryota</taxon>
        <taxon>Metazoa</taxon>
        <taxon>Ecdysozoa</taxon>
        <taxon>Arthropoda</taxon>
        <taxon>Hexapoda</taxon>
        <taxon>Insecta</taxon>
        <taxon>Pterygota</taxon>
        <taxon>Neoptera</taxon>
        <taxon>Endopterygota</taxon>
        <taxon>Coleoptera</taxon>
        <taxon>Polyphaga</taxon>
        <taxon>Cucujiformia</taxon>
        <taxon>Curculionidae</taxon>
        <taxon>Scolytinae</taxon>
        <taxon>Hypothenemus</taxon>
    </lineage>
</organism>
<accession>A0ABD1F1D8</accession>
<dbReference type="Proteomes" id="UP001566132">
    <property type="component" value="Unassembled WGS sequence"/>
</dbReference>